<feature type="domain" description="Helicase C-terminal" evidence="14">
    <location>
        <begin position="224"/>
        <end position="368"/>
    </location>
</feature>
<dbReference type="GO" id="GO:0009378">
    <property type="term" value="F:four-way junction helicase activity"/>
    <property type="evidence" value="ECO:0007669"/>
    <property type="project" value="TreeGrafter"/>
</dbReference>
<dbReference type="GO" id="GO:0006310">
    <property type="term" value="P:DNA recombination"/>
    <property type="evidence" value="ECO:0007669"/>
    <property type="project" value="InterPro"/>
</dbReference>
<dbReference type="InterPro" id="IPR036388">
    <property type="entry name" value="WH-like_DNA-bd_sf"/>
</dbReference>
<dbReference type="GO" id="GO:0030894">
    <property type="term" value="C:replisome"/>
    <property type="evidence" value="ECO:0007669"/>
    <property type="project" value="TreeGrafter"/>
</dbReference>
<keyword evidence="4" id="KW-0378">Hydrolase</keyword>
<evidence type="ECO:0000256" key="12">
    <source>
        <dbReference type="ARBA" id="ARBA00044550"/>
    </source>
</evidence>
<dbReference type="InterPro" id="IPR011545">
    <property type="entry name" value="DEAD/DEAH_box_helicase_dom"/>
</dbReference>
<dbReference type="RefSeq" id="WP_122637303.1">
    <property type="nucleotide sequence ID" value="NZ_QWIU01000002.1"/>
</dbReference>
<dbReference type="NCBIfam" id="TIGR00614">
    <property type="entry name" value="recQ_fam"/>
    <property type="match status" value="1"/>
</dbReference>
<dbReference type="GO" id="GO:0005524">
    <property type="term" value="F:ATP binding"/>
    <property type="evidence" value="ECO:0007669"/>
    <property type="project" value="UniProtKB-KW"/>
</dbReference>
<dbReference type="SMART" id="SM00490">
    <property type="entry name" value="HELICc"/>
    <property type="match status" value="1"/>
</dbReference>
<dbReference type="GO" id="GO:0006281">
    <property type="term" value="P:DNA repair"/>
    <property type="evidence" value="ECO:0007669"/>
    <property type="project" value="TreeGrafter"/>
</dbReference>
<evidence type="ECO:0000256" key="6">
    <source>
        <dbReference type="ARBA" id="ARBA00022840"/>
    </source>
</evidence>
<keyword evidence="3" id="KW-0547">Nucleotide-binding</keyword>
<dbReference type="SMART" id="SM00487">
    <property type="entry name" value="DEXDc"/>
    <property type="match status" value="1"/>
</dbReference>
<protein>
    <recommendedName>
        <fullName evidence="11">ATP-dependent DNA helicase RecQ</fullName>
        <ecNumber evidence="10">5.6.2.4</ecNumber>
    </recommendedName>
    <alternativeName>
        <fullName evidence="12">DNA 3'-5' helicase RecQ</fullName>
    </alternativeName>
</protein>
<evidence type="ECO:0000256" key="9">
    <source>
        <dbReference type="ARBA" id="ARBA00034617"/>
    </source>
</evidence>
<comment type="similarity">
    <text evidence="1">Belongs to the helicase family. RecQ subfamily.</text>
</comment>
<dbReference type="Pfam" id="PF16124">
    <property type="entry name" value="RecQ_Zn_bind"/>
    <property type="match status" value="1"/>
</dbReference>
<dbReference type="InterPro" id="IPR032284">
    <property type="entry name" value="RecQ_Zn-bd"/>
</dbReference>
<evidence type="ECO:0000256" key="5">
    <source>
        <dbReference type="ARBA" id="ARBA00022806"/>
    </source>
</evidence>
<organism evidence="15 16">
    <name type="scientific">Chryseobacterium nematophagum</name>
    <dbReference type="NCBI Taxonomy" id="2305228"/>
    <lineage>
        <taxon>Bacteria</taxon>
        <taxon>Pseudomonadati</taxon>
        <taxon>Bacteroidota</taxon>
        <taxon>Flavobacteriia</taxon>
        <taxon>Flavobacteriales</taxon>
        <taxon>Weeksellaceae</taxon>
        <taxon>Chryseobacterium group</taxon>
        <taxon>Chryseobacterium</taxon>
    </lineage>
</organism>
<evidence type="ECO:0000313" key="16">
    <source>
        <dbReference type="Proteomes" id="UP000278775"/>
    </source>
</evidence>
<evidence type="ECO:0000256" key="2">
    <source>
        <dbReference type="ARBA" id="ARBA00022723"/>
    </source>
</evidence>
<dbReference type="PANTHER" id="PTHR13710">
    <property type="entry name" value="DNA HELICASE RECQ FAMILY MEMBER"/>
    <property type="match status" value="1"/>
</dbReference>
<dbReference type="Pfam" id="PF00270">
    <property type="entry name" value="DEAD"/>
    <property type="match status" value="1"/>
</dbReference>
<dbReference type="FunFam" id="3.40.50.300:FF:000296">
    <property type="entry name" value="ATP-dependent DNA helicase RecQ"/>
    <property type="match status" value="1"/>
</dbReference>
<evidence type="ECO:0000256" key="10">
    <source>
        <dbReference type="ARBA" id="ARBA00034808"/>
    </source>
</evidence>
<dbReference type="PANTHER" id="PTHR13710:SF105">
    <property type="entry name" value="ATP-DEPENDENT DNA HELICASE Q1"/>
    <property type="match status" value="1"/>
</dbReference>
<dbReference type="AlphaFoldDB" id="A0A3M7TIG8"/>
<evidence type="ECO:0000313" key="15">
    <source>
        <dbReference type="EMBL" id="RNA63331.1"/>
    </source>
</evidence>
<reference evidence="15 16" key="1">
    <citation type="submission" date="2018-08" db="EMBL/GenBank/DDBJ databases">
        <title>Chryseobacterium nematophagum: a novel matrix digesting pathogen of nematodes.</title>
        <authorList>
            <person name="Page A."/>
            <person name="Roberts M."/>
            <person name="Felix M.-A."/>
            <person name="Weir W."/>
        </authorList>
    </citation>
    <scope>NUCLEOTIDE SEQUENCE [LARGE SCALE GENOMIC DNA]</scope>
    <source>
        <strain evidence="15 16">JUb129</strain>
    </source>
</reference>
<evidence type="ECO:0000256" key="1">
    <source>
        <dbReference type="ARBA" id="ARBA00005446"/>
    </source>
</evidence>
<accession>A0A3M7TIG8</accession>
<dbReference type="Gene3D" id="3.40.50.300">
    <property type="entry name" value="P-loop containing nucleotide triphosphate hydrolases"/>
    <property type="match status" value="2"/>
</dbReference>
<feature type="domain" description="Helicase ATP-binding" evidence="13">
    <location>
        <begin position="32"/>
        <end position="200"/>
    </location>
</feature>
<evidence type="ECO:0000259" key="14">
    <source>
        <dbReference type="PROSITE" id="PS51194"/>
    </source>
</evidence>
<proteinExistence type="inferred from homology"/>
<evidence type="ECO:0000256" key="3">
    <source>
        <dbReference type="ARBA" id="ARBA00022741"/>
    </source>
</evidence>
<evidence type="ECO:0000256" key="7">
    <source>
        <dbReference type="ARBA" id="ARBA00023125"/>
    </source>
</evidence>
<evidence type="ECO:0000259" key="13">
    <source>
        <dbReference type="PROSITE" id="PS51192"/>
    </source>
</evidence>
<evidence type="ECO:0000256" key="11">
    <source>
        <dbReference type="ARBA" id="ARBA00044535"/>
    </source>
</evidence>
<dbReference type="GO" id="GO:0043590">
    <property type="term" value="C:bacterial nucleoid"/>
    <property type="evidence" value="ECO:0007669"/>
    <property type="project" value="TreeGrafter"/>
</dbReference>
<dbReference type="InterPro" id="IPR027417">
    <property type="entry name" value="P-loop_NTPase"/>
</dbReference>
<dbReference type="InterPro" id="IPR001650">
    <property type="entry name" value="Helicase_C-like"/>
</dbReference>
<dbReference type="Proteomes" id="UP000278775">
    <property type="component" value="Unassembled WGS sequence"/>
</dbReference>
<dbReference type="GO" id="GO:0003677">
    <property type="term" value="F:DNA binding"/>
    <property type="evidence" value="ECO:0007669"/>
    <property type="project" value="UniProtKB-KW"/>
</dbReference>
<keyword evidence="2" id="KW-0479">Metal-binding</keyword>
<sequence>MISQQDYQKLKYETLKYFWGYTQFRDSQEEIIDSILNENDTLVLLPTGAGKSLCYQLPSLLKEGTCLVISPLLALMKDQVSQLKYRGIEAEYLSSELDEYDAETIYGRCKEGLTKLLYVSPERLTNKHFLQNIEEIQLSFIAVDEAHCISEWGQDFRPSYQNIKDFRKNNPKVPCLALTATATPKVLEEIKNKLELKNPTTFQKSFKRDNIRIFTEEVSDKFQRIFDILKWANESGIVYVRTRKEAELLTEFLHKNQLKNVDFFHAGLTTKEKNAKQHIWSQSNSHVLISTNAFGMGIDKDNVRFVIHYSPSPSIENYYQEIGRSGRDGQKSFAFLLWDKQEMANFDQILKNQIPNKAEFIKIITYLYSIFQVAEYELPEKVFQFNINGIKKFTNLSISKIQNTLNFLHNQEIIYLNNNKSLSSLQLLMEAEDIHQLPKKDAYFIELLLRTLSGITTHKTMFSELQVSKKIEVSPHLIKERLKDLQEKNYIEYIDGSLSSVKFLKPRDERALHGFYWKLFEHIQKNKIQKWEEMKFYIENTQYCKMKLILSYFGEKKSKNCGKCSVCEKSKQSIFGKNISTQIINLLSTKPSTIEELSIQLNYYSKENILEHLIFLLDSGKIKMLNFRTYALA</sequence>
<evidence type="ECO:0000256" key="4">
    <source>
        <dbReference type="ARBA" id="ARBA00022801"/>
    </source>
</evidence>
<dbReference type="Gene3D" id="1.10.10.10">
    <property type="entry name" value="Winged helix-like DNA-binding domain superfamily/Winged helix DNA-binding domain"/>
    <property type="match status" value="1"/>
</dbReference>
<gene>
    <name evidence="15" type="ORF">D1631_16065</name>
</gene>
<dbReference type="CDD" id="cd17920">
    <property type="entry name" value="DEXHc_RecQ"/>
    <property type="match status" value="1"/>
</dbReference>
<keyword evidence="8" id="KW-0413">Isomerase</keyword>
<comment type="caution">
    <text evidence="15">The sequence shown here is derived from an EMBL/GenBank/DDBJ whole genome shotgun (WGS) entry which is preliminary data.</text>
</comment>
<keyword evidence="7" id="KW-0238">DNA-binding</keyword>
<dbReference type="EMBL" id="QWIU01000002">
    <property type="protein sequence ID" value="RNA63331.1"/>
    <property type="molecule type" value="Genomic_DNA"/>
</dbReference>
<dbReference type="InterPro" id="IPR004589">
    <property type="entry name" value="DNA_helicase_ATP-dep_RecQ"/>
</dbReference>
<dbReference type="PROSITE" id="PS51192">
    <property type="entry name" value="HELICASE_ATP_BIND_1"/>
    <property type="match status" value="1"/>
</dbReference>
<dbReference type="EC" id="5.6.2.4" evidence="10"/>
<dbReference type="GO" id="GO:0005737">
    <property type="term" value="C:cytoplasm"/>
    <property type="evidence" value="ECO:0007669"/>
    <property type="project" value="TreeGrafter"/>
</dbReference>
<keyword evidence="6" id="KW-0067">ATP-binding</keyword>
<dbReference type="GO" id="GO:0046872">
    <property type="term" value="F:metal ion binding"/>
    <property type="evidence" value="ECO:0007669"/>
    <property type="project" value="UniProtKB-KW"/>
</dbReference>
<comment type="catalytic activity">
    <reaction evidence="9">
        <text>Couples ATP hydrolysis with the unwinding of duplex DNA by translocating in the 3'-5' direction.</text>
        <dbReference type="EC" id="5.6.2.4"/>
    </reaction>
</comment>
<dbReference type="Pfam" id="PF00271">
    <property type="entry name" value="Helicase_C"/>
    <property type="match status" value="1"/>
</dbReference>
<dbReference type="SUPFAM" id="SSF52540">
    <property type="entry name" value="P-loop containing nucleoside triphosphate hydrolases"/>
    <property type="match status" value="1"/>
</dbReference>
<dbReference type="OrthoDB" id="9763310at2"/>
<evidence type="ECO:0000256" key="8">
    <source>
        <dbReference type="ARBA" id="ARBA00023235"/>
    </source>
</evidence>
<dbReference type="GO" id="GO:0043138">
    <property type="term" value="F:3'-5' DNA helicase activity"/>
    <property type="evidence" value="ECO:0007669"/>
    <property type="project" value="UniProtKB-EC"/>
</dbReference>
<name>A0A3M7TIG8_9FLAO</name>
<dbReference type="InterPro" id="IPR014001">
    <property type="entry name" value="Helicase_ATP-bd"/>
</dbReference>
<dbReference type="GO" id="GO:0016787">
    <property type="term" value="F:hydrolase activity"/>
    <property type="evidence" value="ECO:0007669"/>
    <property type="project" value="UniProtKB-KW"/>
</dbReference>
<dbReference type="PROSITE" id="PS51194">
    <property type="entry name" value="HELICASE_CTER"/>
    <property type="match status" value="1"/>
</dbReference>
<keyword evidence="5 15" id="KW-0347">Helicase</keyword>